<gene>
    <name evidence="2" type="ORF">FQ154_14820</name>
</gene>
<feature type="compositionally biased region" description="Low complexity" evidence="1">
    <location>
        <begin position="245"/>
        <end position="256"/>
    </location>
</feature>
<reference evidence="2 3" key="1">
    <citation type="submission" date="2019-07" db="EMBL/GenBank/DDBJ databases">
        <title>Analysis of the biochemical properties, biological activity and biotechnological potential of siderophores and biosurfactants produced by Antarctic psychrotolerant bacteria.</title>
        <authorList>
            <person name="Styczynski M."/>
            <person name="Krucon T."/>
            <person name="Decewicz P."/>
            <person name="Dziewit L."/>
        </authorList>
    </citation>
    <scope>NUCLEOTIDE SEQUENCE [LARGE SCALE GENOMIC DNA]</scope>
    <source>
        <strain evidence="2 3">ANT_H27</strain>
    </source>
</reference>
<evidence type="ECO:0000313" key="2">
    <source>
        <dbReference type="EMBL" id="KAA0974763.1"/>
    </source>
</evidence>
<dbReference type="RefSeq" id="WP_149620307.1">
    <property type="nucleotide sequence ID" value="NZ_VOBL01000017.1"/>
</dbReference>
<evidence type="ECO:0000313" key="3">
    <source>
        <dbReference type="Proteomes" id="UP000323856"/>
    </source>
</evidence>
<organism evidence="2 3">
    <name type="scientific">Paeniglutamicibacter gangotriensis</name>
    <dbReference type="NCBI Taxonomy" id="254787"/>
    <lineage>
        <taxon>Bacteria</taxon>
        <taxon>Bacillati</taxon>
        <taxon>Actinomycetota</taxon>
        <taxon>Actinomycetes</taxon>
        <taxon>Micrococcales</taxon>
        <taxon>Micrococcaceae</taxon>
        <taxon>Paeniglutamicibacter</taxon>
    </lineage>
</organism>
<dbReference type="OrthoDB" id="4928397at2"/>
<feature type="compositionally biased region" description="Low complexity" evidence="1">
    <location>
        <begin position="190"/>
        <end position="217"/>
    </location>
</feature>
<protein>
    <recommendedName>
        <fullName evidence="4">DUF4439 domain-containing protein</fullName>
    </recommendedName>
</protein>
<dbReference type="EMBL" id="VOBL01000017">
    <property type="protein sequence ID" value="KAA0974763.1"/>
    <property type="molecule type" value="Genomic_DNA"/>
</dbReference>
<comment type="caution">
    <text evidence="2">The sequence shown here is derived from an EMBL/GenBank/DDBJ whole genome shotgun (WGS) entry which is preliminary data.</text>
</comment>
<name>A0A5B0E7B4_9MICC</name>
<feature type="region of interest" description="Disordered" evidence="1">
    <location>
        <begin position="242"/>
        <end position="263"/>
    </location>
</feature>
<dbReference type="InterPro" id="IPR012347">
    <property type="entry name" value="Ferritin-like"/>
</dbReference>
<feature type="region of interest" description="Disordered" evidence="1">
    <location>
        <begin position="176"/>
        <end position="222"/>
    </location>
</feature>
<dbReference type="Gene3D" id="1.20.1260.10">
    <property type="match status" value="1"/>
</dbReference>
<accession>A0A5B0E7B4</accession>
<proteinExistence type="predicted"/>
<evidence type="ECO:0000256" key="1">
    <source>
        <dbReference type="SAM" id="MobiDB-lite"/>
    </source>
</evidence>
<dbReference type="Proteomes" id="UP000323856">
    <property type="component" value="Unassembled WGS sequence"/>
</dbReference>
<sequence length="399" mass="40766">MAKRRFAAVVAMFVVAAGTLGTGVYLNRDSPTWQRILGTEPVIEVVPTATDQLPVLLEQIDHTLEYPDSSTSRKTTTALGSVRELVAGHVELLTPGALQARADAAAQAAESAPPLPTSAVPPLNPAEVAVALARSGNGLLDQGITAPEQEARRLSGAGIDLVFASRTLLSATGATQAQLDELPTPSKMLASGSSADGPSPSPTASEDAAASGSSDSGPTTGRAAQALMPDFVIASCPVTDSGTVDSSAADTPSSAAEDVEASPDSGVLLGEVIDASYRLGYAYDVAGARTSAGLGATARERSTLLVDFAALLEQQFDAAHDCEPLRQPAYQLPKDAAANPMDAARSGEGQLALLLRDAGAAQTGQARAYLFNAAWTQALLTRQVTGTTPDFTQLEAAAG</sequence>
<evidence type="ECO:0008006" key="4">
    <source>
        <dbReference type="Google" id="ProtNLM"/>
    </source>
</evidence>
<dbReference type="AlphaFoldDB" id="A0A5B0E7B4"/>